<comment type="similarity">
    <text evidence="17">Belongs to the TRAFAC class myosin-kinesin ATPase superfamily. Kinesin family. KIN-5/BimC subfamily.</text>
</comment>
<comment type="subcellular location">
    <subcellularLocation>
        <location evidence="2">Cytoplasm</location>
        <location evidence="2">Cytoskeleton</location>
    </subcellularLocation>
</comment>
<dbReference type="Gene3D" id="3.30.465.10">
    <property type="match status" value="1"/>
</dbReference>
<feature type="compositionally biased region" description="Acidic residues" evidence="21">
    <location>
        <begin position="946"/>
        <end position="960"/>
    </location>
</feature>
<feature type="domain" description="FAD-binding PCMH-type" evidence="24">
    <location>
        <begin position="177"/>
        <end position="354"/>
    </location>
</feature>
<dbReference type="PANTHER" id="PTHR11748">
    <property type="entry name" value="D-LACTATE DEHYDROGENASE"/>
    <property type="match status" value="1"/>
</dbReference>
<dbReference type="FunFam" id="3.30.465.10:FF:000014">
    <property type="entry name" value="D-lactate dehydrogenase (Cytochrome), putative"/>
    <property type="match status" value="1"/>
</dbReference>
<dbReference type="PANTHER" id="PTHR11748:SF116">
    <property type="entry name" value="D-LACTATE DEHYDROGENASE (CYTOCHROME) (AFU_ORTHOLOGUE AFUA_7G02560)"/>
    <property type="match status" value="1"/>
</dbReference>
<feature type="compositionally biased region" description="Acidic residues" evidence="21">
    <location>
        <begin position="2223"/>
        <end position="2239"/>
    </location>
</feature>
<keyword evidence="6" id="KW-0285">Flavoprotein</keyword>
<dbReference type="PROSITE" id="PS51387">
    <property type="entry name" value="FAD_PCMH"/>
    <property type="match status" value="1"/>
</dbReference>
<dbReference type="InterPro" id="IPR027417">
    <property type="entry name" value="P-loop_NTPase"/>
</dbReference>
<gene>
    <name evidence="25" type="ORF">L249_0216</name>
</gene>
<evidence type="ECO:0000256" key="21">
    <source>
        <dbReference type="SAM" id="MobiDB-lite"/>
    </source>
</evidence>
<comment type="caution">
    <text evidence="25">The sequence shown here is derived from an EMBL/GenBank/DDBJ whole genome shotgun (WGS) entry which is preliminary data.</text>
</comment>
<feature type="compositionally biased region" description="Pro residues" evidence="21">
    <location>
        <begin position="2254"/>
        <end position="2263"/>
    </location>
</feature>
<dbReference type="InterPro" id="IPR016169">
    <property type="entry name" value="FAD-bd_PCMH_sub2"/>
</dbReference>
<comment type="catalytic activity">
    <reaction evidence="19">
        <text>(R)-lactate + 2 Fe(III)-[cytochrome c] = 2 Fe(II)-[cytochrome c] + pyruvate + 2 H(+)</text>
        <dbReference type="Rhea" id="RHEA:13521"/>
        <dbReference type="Rhea" id="RHEA-COMP:10350"/>
        <dbReference type="Rhea" id="RHEA-COMP:14399"/>
        <dbReference type="ChEBI" id="CHEBI:15361"/>
        <dbReference type="ChEBI" id="CHEBI:15378"/>
        <dbReference type="ChEBI" id="CHEBI:16004"/>
        <dbReference type="ChEBI" id="CHEBI:29033"/>
        <dbReference type="ChEBI" id="CHEBI:29034"/>
        <dbReference type="EC" id="1.1.2.4"/>
    </reaction>
</comment>
<feature type="compositionally biased region" description="Basic and acidic residues" evidence="21">
    <location>
        <begin position="33"/>
        <end position="52"/>
    </location>
</feature>
<keyword evidence="22" id="KW-1133">Transmembrane helix</keyword>
<dbReference type="InterPro" id="IPR001752">
    <property type="entry name" value="Kinesin_motor_dom"/>
</dbReference>
<dbReference type="InterPro" id="IPR019821">
    <property type="entry name" value="Kinesin_motor_CS"/>
</dbReference>
<feature type="region of interest" description="Disordered" evidence="21">
    <location>
        <begin position="907"/>
        <end position="966"/>
    </location>
</feature>
<evidence type="ECO:0000256" key="4">
    <source>
        <dbReference type="ARBA" id="ARBA00022490"/>
    </source>
</evidence>
<keyword evidence="5" id="KW-0132">Cell division</keyword>
<keyword evidence="15" id="KW-0206">Cytoskeleton</keyword>
<dbReference type="Pfam" id="PF03676">
    <property type="entry name" value="PHAF1"/>
    <property type="match status" value="3"/>
</dbReference>
<dbReference type="GO" id="GO:0005524">
    <property type="term" value="F:ATP binding"/>
    <property type="evidence" value="ECO:0007669"/>
    <property type="project" value="UniProtKB-UniRule"/>
</dbReference>
<keyword evidence="22" id="KW-0812">Transmembrane</keyword>
<feature type="compositionally biased region" description="Low complexity" evidence="21">
    <location>
        <begin position="907"/>
        <end position="927"/>
    </location>
</feature>
<dbReference type="GO" id="GO:0071949">
    <property type="term" value="F:FAD binding"/>
    <property type="evidence" value="ECO:0007669"/>
    <property type="project" value="InterPro"/>
</dbReference>
<evidence type="ECO:0000256" key="11">
    <source>
        <dbReference type="ARBA" id="ARBA00022840"/>
    </source>
</evidence>
<dbReference type="GO" id="GO:0000073">
    <property type="term" value="P:initial mitotic spindle pole body separation"/>
    <property type="evidence" value="ECO:0007669"/>
    <property type="project" value="UniProtKB-ARBA"/>
</dbReference>
<dbReference type="FunFam" id="1.10.45.10:FF:000001">
    <property type="entry name" value="D-lactate dehydrogenase mitochondrial"/>
    <property type="match status" value="1"/>
</dbReference>
<dbReference type="InterPro" id="IPR036961">
    <property type="entry name" value="Kinesin_motor_dom_sf"/>
</dbReference>
<evidence type="ECO:0000256" key="9">
    <source>
        <dbReference type="ARBA" id="ARBA00022776"/>
    </source>
</evidence>
<dbReference type="SUPFAM" id="SSF52540">
    <property type="entry name" value="P-loop containing nucleoside triphosphate hydrolases"/>
    <property type="match status" value="1"/>
</dbReference>
<keyword evidence="7" id="KW-0493">Microtubule</keyword>
<dbReference type="InterPro" id="IPR016171">
    <property type="entry name" value="Vanillyl_alc_oxidase_C-sub2"/>
</dbReference>
<evidence type="ECO:0000256" key="14">
    <source>
        <dbReference type="ARBA" id="ARBA00023175"/>
    </source>
</evidence>
<keyword evidence="14 20" id="KW-0505">Motor protein</keyword>
<dbReference type="InterPro" id="IPR036318">
    <property type="entry name" value="FAD-bd_PCMH-like_sf"/>
</dbReference>
<comment type="cofactor">
    <cofactor evidence="1">
        <name>FAD</name>
        <dbReference type="ChEBI" id="CHEBI:57692"/>
    </cofactor>
</comment>
<evidence type="ECO:0000256" key="13">
    <source>
        <dbReference type="ARBA" id="ARBA00023054"/>
    </source>
</evidence>
<keyword evidence="13" id="KW-0175">Coiled coil</keyword>
<keyword evidence="10" id="KW-0274">FAD</keyword>
<evidence type="ECO:0000256" key="1">
    <source>
        <dbReference type="ARBA" id="ARBA00001974"/>
    </source>
</evidence>
<evidence type="ECO:0000256" key="16">
    <source>
        <dbReference type="ARBA" id="ARBA00023306"/>
    </source>
</evidence>
<evidence type="ECO:0000256" key="5">
    <source>
        <dbReference type="ARBA" id="ARBA00022618"/>
    </source>
</evidence>
<dbReference type="InterPro" id="IPR006094">
    <property type="entry name" value="Oxid_FAD_bind_N"/>
</dbReference>
<feature type="compositionally biased region" description="Basic and acidic residues" evidence="21">
    <location>
        <begin position="1220"/>
        <end position="1229"/>
    </location>
</feature>
<evidence type="ECO:0000256" key="18">
    <source>
        <dbReference type="ARBA" id="ARBA00038897"/>
    </source>
</evidence>
<dbReference type="SUPFAM" id="SSF56176">
    <property type="entry name" value="FAD-binding/transporter-associated domain-like"/>
    <property type="match status" value="1"/>
</dbReference>
<dbReference type="GO" id="GO:0008720">
    <property type="term" value="F:D-lactate dehydrogenase (NAD+) activity"/>
    <property type="evidence" value="ECO:0007669"/>
    <property type="project" value="TreeGrafter"/>
</dbReference>
<accession>A0A367LD65</accession>
<keyword evidence="26" id="KW-1185">Reference proteome</keyword>
<dbReference type="CDD" id="cd01364">
    <property type="entry name" value="KISc_BimC_Eg5"/>
    <property type="match status" value="1"/>
</dbReference>
<name>A0A367LD65_9HYPO</name>
<dbReference type="GO" id="GO:0005874">
    <property type="term" value="C:microtubule"/>
    <property type="evidence" value="ECO:0007669"/>
    <property type="project" value="UniProtKB-KW"/>
</dbReference>
<keyword evidence="11 20" id="KW-0067">ATP-binding</keyword>
<dbReference type="GO" id="GO:0004458">
    <property type="term" value="F:D-lactate dehydrogenase (cytochrome) activity"/>
    <property type="evidence" value="ECO:0007669"/>
    <property type="project" value="UniProtKB-EC"/>
</dbReference>
<dbReference type="InterPro" id="IPR004113">
    <property type="entry name" value="FAD-bd_oxidored_4_C"/>
</dbReference>
<evidence type="ECO:0000256" key="3">
    <source>
        <dbReference type="ARBA" id="ARBA00008000"/>
    </source>
</evidence>
<dbReference type="Pfam" id="PF02913">
    <property type="entry name" value="FAD-oxidase_C"/>
    <property type="match status" value="1"/>
</dbReference>
<dbReference type="GO" id="GO:0003777">
    <property type="term" value="F:microtubule motor activity"/>
    <property type="evidence" value="ECO:0007669"/>
    <property type="project" value="InterPro"/>
</dbReference>
<dbReference type="FunFam" id="3.30.70.2740:FF:000001">
    <property type="entry name" value="D-lactate dehydrogenase mitochondrial"/>
    <property type="match status" value="1"/>
</dbReference>
<dbReference type="GO" id="GO:0007018">
    <property type="term" value="P:microtubule-based movement"/>
    <property type="evidence" value="ECO:0007669"/>
    <property type="project" value="InterPro"/>
</dbReference>
<feature type="region of interest" description="Disordered" evidence="21">
    <location>
        <begin position="2182"/>
        <end position="2276"/>
    </location>
</feature>
<dbReference type="Pfam" id="PF00225">
    <property type="entry name" value="Kinesin"/>
    <property type="match status" value="1"/>
</dbReference>
<dbReference type="PROSITE" id="PS50067">
    <property type="entry name" value="KINESIN_MOTOR_2"/>
    <property type="match status" value="1"/>
</dbReference>
<evidence type="ECO:0000259" key="24">
    <source>
        <dbReference type="PROSITE" id="PS51387"/>
    </source>
</evidence>
<dbReference type="PROSITE" id="PS00411">
    <property type="entry name" value="KINESIN_MOTOR_1"/>
    <property type="match status" value="1"/>
</dbReference>
<dbReference type="PRINTS" id="PR00380">
    <property type="entry name" value="KINESINHEAVY"/>
</dbReference>
<dbReference type="SMART" id="SM00129">
    <property type="entry name" value="KISc"/>
    <property type="match status" value="1"/>
</dbReference>
<evidence type="ECO:0000256" key="10">
    <source>
        <dbReference type="ARBA" id="ARBA00022827"/>
    </source>
</evidence>
<evidence type="ECO:0000256" key="7">
    <source>
        <dbReference type="ARBA" id="ARBA00022701"/>
    </source>
</evidence>
<evidence type="ECO:0000256" key="15">
    <source>
        <dbReference type="ARBA" id="ARBA00023212"/>
    </source>
</evidence>
<feature type="transmembrane region" description="Helical" evidence="22">
    <location>
        <begin position="91"/>
        <end position="112"/>
    </location>
</feature>
<evidence type="ECO:0000256" key="19">
    <source>
        <dbReference type="ARBA" id="ARBA00051436"/>
    </source>
</evidence>
<dbReference type="OrthoDB" id="3176171at2759"/>
<feature type="region of interest" description="Disordered" evidence="21">
    <location>
        <begin position="1159"/>
        <end position="1183"/>
    </location>
</feature>
<dbReference type="FunFam" id="3.40.850.10:FF:000051">
    <property type="entry name" value="Kinesin-like protein bimC"/>
    <property type="match status" value="1"/>
</dbReference>
<dbReference type="InterPro" id="IPR016166">
    <property type="entry name" value="FAD-bd_PCMH"/>
</dbReference>
<evidence type="ECO:0000256" key="17">
    <source>
        <dbReference type="ARBA" id="ARBA00034704"/>
    </source>
</evidence>
<comment type="similarity">
    <text evidence="3">Belongs to the FAD-binding oxidoreductase/transferase type 4 family.</text>
</comment>
<evidence type="ECO:0000313" key="26">
    <source>
        <dbReference type="Proteomes" id="UP000253664"/>
    </source>
</evidence>
<feature type="region of interest" description="Disordered" evidence="21">
    <location>
        <begin position="1212"/>
        <end position="1236"/>
    </location>
</feature>
<dbReference type="Gene3D" id="1.10.45.10">
    <property type="entry name" value="Vanillyl-alcohol Oxidase, Chain A, domain 4"/>
    <property type="match status" value="1"/>
</dbReference>
<feature type="binding site" evidence="20">
    <location>
        <begin position="1325"/>
        <end position="1332"/>
    </location>
    <ligand>
        <name>ATP</name>
        <dbReference type="ChEBI" id="CHEBI:30616"/>
    </ligand>
</feature>
<dbReference type="InterPro" id="IPR016164">
    <property type="entry name" value="FAD-linked_Oxase-like_C"/>
</dbReference>
<feature type="compositionally biased region" description="Low complexity" evidence="21">
    <location>
        <begin position="1169"/>
        <end position="1183"/>
    </location>
</feature>
<evidence type="ECO:0000313" key="25">
    <source>
        <dbReference type="EMBL" id="RCI12357.1"/>
    </source>
</evidence>
<keyword evidence="12" id="KW-0560">Oxidoreductase</keyword>
<dbReference type="Pfam" id="PF01565">
    <property type="entry name" value="FAD_binding_4"/>
    <property type="match status" value="1"/>
</dbReference>
<feature type="compositionally biased region" description="Low complexity" evidence="21">
    <location>
        <begin position="20"/>
        <end position="29"/>
    </location>
</feature>
<evidence type="ECO:0000256" key="20">
    <source>
        <dbReference type="PROSITE-ProRule" id="PRU00283"/>
    </source>
</evidence>
<dbReference type="SUPFAM" id="SSF55103">
    <property type="entry name" value="FAD-linked oxidases, C-terminal domain"/>
    <property type="match status" value="1"/>
</dbReference>
<evidence type="ECO:0000259" key="23">
    <source>
        <dbReference type="PROSITE" id="PS50067"/>
    </source>
</evidence>
<evidence type="ECO:0000256" key="6">
    <source>
        <dbReference type="ARBA" id="ARBA00022630"/>
    </source>
</evidence>
<keyword evidence="4" id="KW-0963">Cytoplasm</keyword>
<organism evidence="25 26">
    <name type="scientific">Ophiocordyceps polyrhachis-furcata BCC 54312</name>
    <dbReference type="NCBI Taxonomy" id="1330021"/>
    <lineage>
        <taxon>Eukaryota</taxon>
        <taxon>Fungi</taxon>
        <taxon>Dikarya</taxon>
        <taxon>Ascomycota</taxon>
        <taxon>Pezizomycotina</taxon>
        <taxon>Sordariomycetes</taxon>
        <taxon>Hypocreomycetidae</taxon>
        <taxon>Hypocreales</taxon>
        <taxon>Ophiocordycipitaceae</taxon>
        <taxon>Ophiocordyceps</taxon>
    </lineage>
</organism>
<protein>
    <recommendedName>
        <fullName evidence="18">D-lactate dehydrogenase (cytochrome)</fullName>
        <ecNumber evidence="18">1.1.2.4</ecNumber>
    </recommendedName>
</protein>
<evidence type="ECO:0000256" key="8">
    <source>
        <dbReference type="ARBA" id="ARBA00022741"/>
    </source>
</evidence>
<dbReference type="InterPro" id="IPR047241">
    <property type="entry name" value="KIF11-like_kin_motor_dom"/>
</dbReference>
<feature type="domain" description="Kinesin motor" evidence="23">
    <location>
        <begin position="1239"/>
        <end position="1581"/>
    </location>
</feature>
<dbReference type="EMBL" id="LKCN02000007">
    <property type="protein sequence ID" value="RCI12357.1"/>
    <property type="molecule type" value="Genomic_DNA"/>
</dbReference>
<dbReference type="GO" id="GO:0008017">
    <property type="term" value="F:microtubule binding"/>
    <property type="evidence" value="ECO:0007669"/>
    <property type="project" value="InterPro"/>
</dbReference>
<dbReference type="Gene3D" id="3.30.70.2740">
    <property type="match status" value="1"/>
</dbReference>
<keyword evidence="22" id="KW-0472">Membrane</keyword>
<dbReference type="GO" id="GO:1903457">
    <property type="term" value="P:lactate catabolic process"/>
    <property type="evidence" value="ECO:0007669"/>
    <property type="project" value="TreeGrafter"/>
</dbReference>
<dbReference type="STRING" id="1330021.A0A367LD65"/>
<dbReference type="Gene3D" id="3.40.850.10">
    <property type="entry name" value="Kinesin motor domain"/>
    <property type="match status" value="1"/>
</dbReference>
<dbReference type="Proteomes" id="UP000253664">
    <property type="component" value="Unassembled WGS sequence"/>
</dbReference>
<keyword evidence="9" id="KW-0498">Mitosis</keyword>
<evidence type="ECO:0000256" key="22">
    <source>
        <dbReference type="SAM" id="Phobius"/>
    </source>
</evidence>
<sequence length="2315" mass="251602">MASLKVRLAKSALPLRPRFAPAATRRYATGSEPPDRPAKPPMVERRRAEPARPEPSFAGQVQGSIQARLRREREQREQYERWRELKDPSRNWMVTFFFVSGLGIAYYLGTFWPRERDPSSTLPLSKARGPRHNTKLENMQAAWYDFIEIVGKDNVSTLDDDVERHRTSSWSSHQPQPDEKPFCVVYPASTDEVSRLLKVCHKRRIPVVGYSGGTSLEGHYVQTRKGISIDFGRMDKVLALHKEDMDVVVQPAVGWESLNDLLADDGLFFPPDPGRGAMIGGMVGTGCSGTNAFRYGTIREWVLSLTVVLADGTVIKTRQRPRKSSAGYDLTKLFIGSEGTLGLVTEAVLKVTVKPQATSVAVCSFPSVHQAAACAASVVANGVPVAAVEILDDNQMRFTNAAGTTSRTWAEAPTLFFKFSGTAMGVKEQAAQVQALARKAGALTFEAARNQDEQEELWSARRSALWSTMAAGRESDKVWTGDVAVPMTYLPEIIEKTKEDLKSSGMTAGIVGHVGDGNFHSRILPCRLPLFSKTDAASALVCLLYSDAQRSKAEKVVHRMVKRAIEMEGTVTGEHGVGLVKRDYLPHELGETTVDAMRQIKLALDPLCLLNCDKVVRVEKPKSGLGASLHDVLTRLKAEPQRFPKLEVVYSPEQPVTEMVCVVLPQNGVRLRFDGPEQRLRLIEVTDFTKNHITFKDRDLLKPAAAAAAAVAAAANGGGSRSPPLGTQAVGPTFRHIYHRVLGPTYAGEFIPPGPGGGDGIYVLSYPGVAFNFALAEAAYSPDKDVVTLLAAASSQAATSMAVFSGDSWAEARPTLWTAPLPSVRLPSSVVGGGARSRDSYPDEVSLVRLRGSGGSIDMVRKWNGSGPVFRLQLGETTPQDLVMALGPPSAIYRKNDQKMVIHTMRAAADGARGGRSKAANAANADAGRPDDLTDTDQSSMNTGSDESDGEATGDGDDGEHDQGGGGSSGECFYNYFYLGFDVLLSRPTAGRSSSTGSNGIKNQHPDRLVATKLVLHGNIPGCYEFNRHRRCRWELRPDGPDSDDTAETTTAAAAAPLADSETEFKVIEERLARRCDGGGGAATRQRGMVLNRGWGDSPGSSCEFLGGWEESGGGRRAEVAGGDSTTTLYGFPGLVFEVLRNGYVNTVTCDRLAALASRRTTRPDREAAAGGRAAAPSSMRSAATVRGRTWGAATAARTAAAVRSSAAASGIGRAPSAAEARRKERESSTDAVGGEGSNINVVVRCRGRSEREVREGSPVVLRTDGVKGKVVELSTGAHALSNKTYSFDRVFSAAADQNMVFDDVVKPILDDMLAGYNCTIFAYGQTGTGKTYTMSGDMEETTLGMVSEEAGIIPRALQHLFNRLELGAGESCVKCSFIELYNEELRDLLAAEETRLKMFDDAARKTTVIQGMEERHIADAAQGLRVLRQGSVRRQVAATKCNDLSSRGHTVFTVTAYVKRGSDANGNNGGGGDDDVVAAGKLNLVDLAGSENIQRSGAEKLRAAEAGLINKSLLTLGRVINALVDGGAHIPYRESKLTRLLQDSLGGRTKTCIIATVSPARSNLEETMSTLDYAFRAKNIRNRPQLNAPLNKKMLLRDFAVEIERLKADLIATRQRNGVYLAVDAYDDMTAQSESRRIVVDEQAAKIETLESNLRNKVQDLFSMTSAFMGLRRDHDATRLQLDDARGLLERADIVLAATRASLAKETQRRRAHAETEERLAAVGGELVDTLRRTVDDVDGLHAKNRRRSDLQALNRVAWADGQARVADVTLAVERRLAEFRDAHLRHVTAIGDRLDGFVEAQLSGLDDARALLDGHVVALEDARRGERDQRLRAGDEADALLDAVADVRDSLKTHLAESLRAVSRAAEAISADVLHDMTAFHASVSSASFAWVNACFAKSRMNQLHDSYSSLGKDFKSIFDDLVRHMTAQRSEAESLRRQLQATAAAAALQNASAAARIQEALDEERRQAADDRQKLTAQVATLVAAQAESHEARLTERASLLHRAVTDCGASLEAAAAQHGRGMDAWDEREGRLLDEVRRSRDQLKAKLKDDWATAGEQSATMQAVARSVHAQTARVVDKQVDGLDEQMEMLDRLVARARADKVARHDEEAQTERARAQTVDQSLGGLATQLTTVTDRVRELGDEVDAAALADELGPLDDHVRGPLERLRLGFSTSALREYQPTGQTPRKVVYTFPTTLPRTELVEEEEEEEEDKGKGEGEDVVVEADEQQQDDDNDKNDNDEAVHRRRQQQPPPPPPRAPPAAHSPRGERQRRRALSLALDHGRYHHGVVCCRLGPRRRPVAQEADALVCSI</sequence>
<feature type="region of interest" description="Disordered" evidence="21">
    <location>
        <begin position="20"/>
        <end position="73"/>
    </location>
</feature>
<evidence type="ECO:0000256" key="12">
    <source>
        <dbReference type="ARBA" id="ARBA00023002"/>
    </source>
</evidence>
<dbReference type="InterPro" id="IPR005373">
    <property type="entry name" value="PHAF1"/>
</dbReference>
<proteinExistence type="inferred from homology"/>
<dbReference type="GO" id="GO:0005739">
    <property type="term" value="C:mitochondrion"/>
    <property type="evidence" value="ECO:0007669"/>
    <property type="project" value="TreeGrafter"/>
</dbReference>
<keyword evidence="8 20" id="KW-0547">Nucleotide-binding</keyword>
<dbReference type="GO" id="GO:0051301">
    <property type="term" value="P:cell division"/>
    <property type="evidence" value="ECO:0007669"/>
    <property type="project" value="UniProtKB-KW"/>
</dbReference>
<evidence type="ECO:0000256" key="2">
    <source>
        <dbReference type="ARBA" id="ARBA00004245"/>
    </source>
</evidence>
<dbReference type="EC" id="1.1.2.4" evidence="18"/>
<keyword evidence="16" id="KW-0131">Cell cycle</keyword>
<reference evidence="25 26" key="1">
    <citation type="journal article" date="2015" name="BMC Genomics">
        <title>Insights from the genome of Ophiocordyceps polyrhachis-furcata to pathogenicity and host specificity in insect fungi.</title>
        <authorList>
            <person name="Wichadakul D."/>
            <person name="Kobmoo N."/>
            <person name="Ingsriswang S."/>
            <person name="Tangphatsornruang S."/>
            <person name="Chantasingh D."/>
            <person name="Luangsa-ard J.J."/>
            <person name="Eurwilaichitr L."/>
        </authorList>
    </citation>
    <scope>NUCLEOTIDE SEQUENCE [LARGE SCALE GENOMIC DNA]</scope>
    <source>
        <strain evidence="25 26">BCC 54312</strain>
    </source>
</reference>